<comment type="caution">
    <text evidence="3">The sequence shown here is derived from an EMBL/GenBank/DDBJ whole genome shotgun (WGS) entry which is preliminary data.</text>
</comment>
<feature type="compositionally biased region" description="Low complexity" evidence="1">
    <location>
        <begin position="448"/>
        <end position="466"/>
    </location>
</feature>
<dbReference type="OrthoDB" id="3917415at2759"/>
<feature type="signal peptide" evidence="2">
    <location>
        <begin position="1"/>
        <end position="18"/>
    </location>
</feature>
<dbReference type="AlphaFoldDB" id="A0A4Z1P8R4"/>
<dbReference type="EMBL" id="SNSC02000006">
    <property type="protein sequence ID" value="TID23339.1"/>
    <property type="molecule type" value="Genomic_DNA"/>
</dbReference>
<accession>A0A4Z1P8R4</accession>
<evidence type="ECO:0000256" key="1">
    <source>
        <dbReference type="SAM" id="MobiDB-lite"/>
    </source>
</evidence>
<evidence type="ECO:0000313" key="3">
    <source>
        <dbReference type="EMBL" id="TID23339.1"/>
    </source>
</evidence>
<name>A0A4Z1P8R4_9PEZI</name>
<evidence type="ECO:0000313" key="4">
    <source>
        <dbReference type="Proteomes" id="UP000298493"/>
    </source>
</evidence>
<feature type="chain" id="PRO_5021206448" evidence="2">
    <location>
        <begin position="19"/>
        <end position="477"/>
    </location>
</feature>
<proteinExistence type="predicted"/>
<organism evidence="3 4">
    <name type="scientific">Venturia nashicola</name>
    <dbReference type="NCBI Taxonomy" id="86259"/>
    <lineage>
        <taxon>Eukaryota</taxon>
        <taxon>Fungi</taxon>
        <taxon>Dikarya</taxon>
        <taxon>Ascomycota</taxon>
        <taxon>Pezizomycotina</taxon>
        <taxon>Dothideomycetes</taxon>
        <taxon>Pleosporomycetidae</taxon>
        <taxon>Venturiales</taxon>
        <taxon>Venturiaceae</taxon>
        <taxon>Venturia</taxon>
    </lineage>
</organism>
<protein>
    <submittedName>
        <fullName evidence="3">Diphthamide biosynthesis protein 2</fullName>
    </submittedName>
</protein>
<sequence length="477" mass="50938">MKSATILSVLLAGATVQAATVQPTIRDKDVPWAAIQRRQALGVLTSLMGKGGKVADPPGAAAKKQVIETPSKVAGAKRIKMRYGPYSVPNMNKTSINGEPGALWNYPDTAITKPCTECTIVAQRAGLEFPDGSNANIDKGLWLHHMVHFTIGQGRQDPTCYGRRSLPHVDVGASPSNSERYFSSGNERTLLDADRAGAATKVGYHLKTTDRMAFIVDLMNMNMEDKTVYLTMTYDVVDGPLPAGWLDIKPVWFDANQCGTSEVHPPKQSGQFTITSGTWTPNFEGEVLGVGGHLHDGGATVQIQVNNQLNCDSTAKYAESPEFVFKPAMKMGAAMGTAENHVSSMRTCFFDENKIRKLDSSQKWRIQALYDYDKYPGNKNEKGSQEEIMAIAIMYVAVKPGTMLNGGAAGAAGALPAAAAAGAGARPKGLPKALPKASSSGPPPAQAPPAAASMAGMEGMPGMGPKRNYLNDEAYWE</sequence>
<keyword evidence="2" id="KW-0732">Signal</keyword>
<dbReference type="Proteomes" id="UP000298493">
    <property type="component" value="Unassembled WGS sequence"/>
</dbReference>
<evidence type="ECO:0000256" key="2">
    <source>
        <dbReference type="SAM" id="SignalP"/>
    </source>
</evidence>
<keyword evidence="4" id="KW-1185">Reference proteome</keyword>
<feature type="compositionally biased region" description="Low complexity" evidence="1">
    <location>
        <begin position="425"/>
        <end position="440"/>
    </location>
</feature>
<feature type="region of interest" description="Disordered" evidence="1">
    <location>
        <begin position="425"/>
        <end position="477"/>
    </location>
</feature>
<reference evidence="3 4" key="1">
    <citation type="submission" date="2019-04" db="EMBL/GenBank/DDBJ databases">
        <title>High contiguity whole genome sequence and gene annotation resource for two Venturia nashicola isolates.</title>
        <authorList>
            <person name="Prokchorchik M."/>
            <person name="Won K."/>
            <person name="Lee Y."/>
            <person name="Choi E.D."/>
            <person name="Segonzac C."/>
            <person name="Sohn K.H."/>
        </authorList>
    </citation>
    <scope>NUCLEOTIDE SEQUENCE [LARGE SCALE GENOMIC DNA]</scope>
    <source>
        <strain evidence="3 4">PRI2</strain>
    </source>
</reference>
<gene>
    <name evidence="3" type="ORF">E6O75_ATG02975</name>
</gene>